<dbReference type="Proteomes" id="UP000198405">
    <property type="component" value="Unassembled WGS sequence"/>
</dbReference>
<evidence type="ECO:0008006" key="3">
    <source>
        <dbReference type="Google" id="ProtNLM"/>
    </source>
</evidence>
<reference evidence="2" key="1">
    <citation type="submission" date="2017-06" db="EMBL/GenBank/DDBJ databases">
        <authorList>
            <person name="Varghese N."/>
            <person name="Submissions S."/>
        </authorList>
    </citation>
    <scope>NUCLEOTIDE SEQUENCE [LARGE SCALE GENOMIC DNA]</scope>
    <source>
        <strain evidence="2">DSM 15668</strain>
    </source>
</reference>
<dbReference type="CDD" id="cd22922">
    <property type="entry name" value="HFD_Aq328-like_rpt1"/>
    <property type="match status" value="1"/>
</dbReference>
<dbReference type="Pfam" id="PF09123">
    <property type="entry name" value="DUF1931"/>
    <property type="match status" value="1"/>
</dbReference>
<accession>A0A238Z8Y8</accession>
<dbReference type="OrthoDB" id="14134at2"/>
<dbReference type="SUPFAM" id="SSF47113">
    <property type="entry name" value="Histone-fold"/>
    <property type="match status" value="1"/>
</dbReference>
<dbReference type="RefSeq" id="WP_089323152.1">
    <property type="nucleotide sequence ID" value="NZ_FZOB01000007.1"/>
</dbReference>
<evidence type="ECO:0000313" key="1">
    <source>
        <dbReference type="EMBL" id="SNR79549.1"/>
    </source>
</evidence>
<dbReference type="InterPro" id="IPR009072">
    <property type="entry name" value="Histone-fold"/>
</dbReference>
<protein>
    <recommendedName>
        <fullName evidence="3">DUF1931 family protein</fullName>
    </recommendedName>
</protein>
<dbReference type="AlphaFoldDB" id="A0A238Z8Y8"/>
<evidence type="ECO:0000313" key="2">
    <source>
        <dbReference type="Proteomes" id="UP000198405"/>
    </source>
</evidence>
<dbReference type="InterPro" id="IPR015207">
    <property type="entry name" value="DUF1931"/>
</dbReference>
<sequence length="149" mass="16956">MAVVGFAKLEALFRKAAGLDIDKNKAKVITDIVEKKLYDLLLIGERNAKYNGRDVIWECDVPLTKGFLETIQKFKELEEVLELKDILDFLATQPPLKYPLEAELENKLPEIVGALLFILARIIKEIDENCKQPSVEDIERAGRILDLTM</sequence>
<dbReference type="GO" id="GO:0046982">
    <property type="term" value="F:protein heterodimerization activity"/>
    <property type="evidence" value="ECO:0007669"/>
    <property type="project" value="InterPro"/>
</dbReference>
<dbReference type="Gene3D" id="1.10.20.10">
    <property type="entry name" value="Histone, subunit A"/>
    <property type="match status" value="1"/>
</dbReference>
<proteinExistence type="predicted"/>
<dbReference type="EMBL" id="FZOB01000007">
    <property type="protein sequence ID" value="SNR79549.1"/>
    <property type="molecule type" value="Genomic_DNA"/>
</dbReference>
<gene>
    <name evidence="1" type="ORF">SAMN06265340_10726</name>
</gene>
<keyword evidence="2" id="KW-1185">Reference proteome</keyword>
<dbReference type="CDD" id="cd22923">
    <property type="entry name" value="HFD_Aq328-like_rpt2"/>
    <property type="match status" value="1"/>
</dbReference>
<organism evidence="1 2">
    <name type="scientific">Desulfurobacterium atlanticum</name>
    <dbReference type="NCBI Taxonomy" id="240169"/>
    <lineage>
        <taxon>Bacteria</taxon>
        <taxon>Pseudomonadati</taxon>
        <taxon>Aquificota</taxon>
        <taxon>Aquificia</taxon>
        <taxon>Desulfurobacteriales</taxon>
        <taxon>Desulfurobacteriaceae</taxon>
        <taxon>Desulfurobacterium</taxon>
    </lineage>
</organism>
<name>A0A238Z8Y8_9BACT</name>